<dbReference type="PANTHER" id="PTHR43308:SF5">
    <property type="entry name" value="S-LAYER PROTEIN _ PEPTIDOGLYCAN ENDO-BETA-N-ACETYLGLUCOSAMINIDASE"/>
    <property type="match status" value="1"/>
</dbReference>
<evidence type="ECO:0000313" key="6">
    <source>
        <dbReference type="Proteomes" id="UP000003860"/>
    </source>
</evidence>
<feature type="domain" description="SLH" evidence="4">
    <location>
        <begin position="1798"/>
        <end position="1857"/>
    </location>
</feature>
<evidence type="ECO:0000259" key="4">
    <source>
        <dbReference type="PROSITE" id="PS51272"/>
    </source>
</evidence>
<reference evidence="5" key="2">
    <citation type="submission" date="2011-01" db="EMBL/GenBank/DDBJ databases">
        <title>The Non-contiguous Finished genome of Clostridium papyrosolvens.</title>
        <authorList>
            <person name="Lucas S."/>
            <person name="Copeland A."/>
            <person name="Lapidus A."/>
            <person name="Cheng J.-F."/>
            <person name="Goodwin L."/>
            <person name="Pitluck S."/>
            <person name="Misra M."/>
            <person name="Chertkov O."/>
            <person name="Detter J.C."/>
            <person name="Han C."/>
            <person name="Tapia R."/>
            <person name="Land M."/>
            <person name="Hauser L."/>
            <person name="Kyrpides N."/>
            <person name="Ivanova N."/>
            <person name="Pagani I."/>
            <person name="Mouttaki H."/>
            <person name="He Z."/>
            <person name="Zhou J."/>
            <person name="Hemme C.L."/>
            <person name="Woyke T."/>
        </authorList>
    </citation>
    <scope>NUCLEOTIDE SEQUENCE [LARGE SCALE GENOMIC DNA]</scope>
    <source>
        <strain evidence="5">DSM 2782</strain>
    </source>
</reference>
<dbReference type="Gene3D" id="2.60.40.10">
    <property type="entry name" value="Immunoglobulins"/>
    <property type="match status" value="3"/>
</dbReference>
<feature type="chain" id="PRO_5003271322" evidence="3">
    <location>
        <begin position="30"/>
        <end position="1857"/>
    </location>
</feature>
<dbReference type="PROSITE" id="PS51272">
    <property type="entry name" value="SLH"/>
    <property type="match status" value="3"/>
</dbReference>
<keyword evidence="6" id="KW-1185">Reference proteome</keyword>
<feature type="signal peptide" evidence="3">
    <location>
        <begin position="1"/>
        <end position="29"/>
    </location>
</feature>
<feature type="compositionally biased region" description="Gly residues" evidence="2">
    <location>
        <begin position="1420"/>
        <end position="1436"/>
    </location>
</feature>
<comment type="caution">
    <text evidence="5">The sequence shown here is derived from an EMBL/GenBank/DDBJ whole genome shotgun (WGS) entry which is preliminary data.</text>
</comment>
<dbReference type="Pfam" id="PF00395">
    <property type="entry name" value="SLH"/>
    <property type="match status" value="3"/>
</dbReference>
<evidence type="ECO:0000256" key="3">
    <source>
        <dbReference type="SAM" id="SignalP"/>
    </source>
</evidence>
<protein>
    <submittedName>
        <fullName evidence="5">S-layer domain-containing protein</fullName>
    </submittedName>
</protein>
<dbReference type="EMBL" id="ACXX02000010">
    <property type="protein sequence ID" value="EGD46952.1"/>
    <property type="molecule type" value="Genomic_DNA"/>
</dbReference>
<evidence type="ECO:0000256" key="2">
    <source>
        <dbReference type="SAM" id="MobiDB-lite"/>
    </source>
</evidence>
<dbReference type="RefSeq" id="WP_004620501.1">
    <property type="nucleotide sequence ID" value="NZ_ACXX02000010.1"/>
</dbReference>
<organism evidence="5 6">
    <name type="scientific">Ruminiclostridium papyrosolvens DSM 2782</name>
    <dbReference type="NCBI Taxonomy" id="588581"/>
    <lineage>
        <taxon>Bacteria</taxon>
        <taxon>Bacillati</taxon>
        <taxon>Bacillota</taxon>
        <taxon>Clostridia</taxon>
        <taxon>Eubacteriales</taxon>
        <taxon>Oscillospiraceae</taxon>
        <taxon>Ruminiclostridium</taxon>
    </lineage>
</organism>
<feature type="domain" description="SLH" evidence="4">
    <location>
        <begin position="1667"/>
        <end position="1725"/>
    </location>
</feature>
<dbReference type="PANTHER" id="PTHR43308">
    <property type="entry name" value="OUTER MEMBRANE PROTEIN ALPHA-RELATED"/>
    <property type="match status" value="1"/>
</dbReference>
<dbReference type="InterPro" id="IPR013783">
    <property type="entry name" value="Ig-like_fold"/>
</dbReference>
<dbReference type="OrthoDB" id="6372180at2"/>
<reference evidence="5" key="1">
    <citation type="submission" date="2009-07" db="EMBL/GenBank/DDBJ databases">
        <authorList>
            <consortium name="US DOE Joint Genome Institute (JGI-PGF)"/>
            <person name="Lucas S."/>
            <person name="Copeland A."/>
            <person name="Lapidus A."/>
            <person name="Glavina del Rio T."/>
            <person name="Tice H."/>
            <person name="Bruce D."/>
            <person name="Goodwin L."/>
            <person name="Pitluck S."/>
            <person name="Larimer F."/>
            <person name="Land M.L."/>
            <person name="Mouttaki H."/>
            <person name="He Z."/>
            <person name="Zhou J."/>
            <person name="Hemme C.L."/>
        </authorList>
    </citation>
    <scope>NUCLEOTIDE SEQUENCE [LARGE SCALE GENOMIC DNA]</scope>
    <source>
        <strain evidence="5">DSM 2782</strain>
    </source>
</reference>
<dbReference type="STRING" id="588581.Cpap_1147"/>
<dbReference type="eggNOG" id="COG2247">
    <property type="taxonomic scope" value="Bacteria"/>
</dbReference>
<name>F1TF14_9FIRM</name>
<proteinExistence type="predicted"/>
<dbReference type="NCBIfam" id="NF012200">
    <property type="entry name" value="choice_anch_D"/>
    <property type="match status" value="2"/>
</dbReference>
<feature type="region of interest" description="Disordered" evidence="2">
    <location>
        <begin position="1420"/>
        <end position="1470"/>
    </location>
</feature>
<evidence type="ECO:0000313" key="5">
    <source>
        <dbReference type="EMBL" id="EGD46952.1"/>
    </source>
</evidence>
<dbReference type="eggNOG" id="COG3210">
    <property type="taxonomic scope" value="Bacteria"/>
</dbReference>
<keyword evidence="3" id="KW-0732">Signal</keyword>
<dbReference type="Proteomes" id="UP000003860">
    <property type="component" value="Unassembled WGS sequence"/>
</dbReference>
<feature type="domain" description="SLH" evidence="4">
    <location>
        <begin position="1727"/>
        <end position="1790"/>
    </location>
</feature>
<accession>F1TF14</accession>
<evidence type="ECO:0000256" key="1">
    <source>
        <dbReference type="ARBA" id="ARBA00022737"/>
    </source>
</evidence>
<sequence>MRKFTIFRRVLAAVLSVSVLLGVPSTTMAQSSTGNYSWQQVANDVLNSEAQATSLFVTNGGSYVSAATGSKVKMWVVNGSSWEQLFDQSTTATYTSLSLDKTGRPYVAYSNPTATGDTKVLKFSSPWTSLEAPVPANNQAALRASYISMAINGSGTPYVAANQNNMSSRVSVSKYNGSAWEYVGTPSVSGDQAFSASMDTYQNVPYVAYCVNDTYASGAYVTMKGYDGTQWYTLGGKQISTKKSSDVTAAFVSMKISENGTPYVAYADPGNGNRLGVKKLSEGDWVTVGSGYLTSGEASYISLSLEGETPYVAFKDGSVASNAGVTVKKLDMQSGNWATLGSGEISGSSYAKGISLFVDSDIPYISFSTNSAVKVMKYASMPKQPVNINAGNTSVTYAGTPINLSAVSGLFTVDSGAGARTYSLEASVPVSDEDGEGQINGTTLSVTKAGVFKIGLETAESTTHLAGNKTIATLTVEKGMQNAPSGLGTTNASSSGANDGKIIGLTSGREYEYKIVGESSYTKVTANTNGDITDLSVGTYVVRYPGTPVYNPSADSTQVTVGDATSLTYSATVNPTSYTFAAAEVNYTQPAEQQFTITNTGTGTITGLSASLNNSDFTITNMVIVSQIAPNGTATIGVQPKTGLKAGPHTGTLTITGVEGTSLTVDLSFTVNKKKAVNTLAAGSYDYTYNGAPAYNMAGWFQYGSNGERVYTLEEGTTGQGSFNGHLLTVSSAGTFVVGLVTKESDEYEQAPKIVFTMHMFKGTIPAPTIGAVNATAGSSNGKIIWLRAKKECEYKIVGASTYTTATTDEYGQITGLPAGEYVVRYTDNDLHSASEDSNSVTIGENTLPYSAKVNATSHVFTTATVEYTLQQEQQFTITNNGTETITGLSAVLDNTDFTISSALSTEQLAPNETATVSVRPETGLDAKIHTGTLTITGVEDISLTVSLSFKVDRIQSPNSLKYGSTYNSVYNGTPWELLHWINYGLSDGKRVYTLEEGTTGKGFFIGSQLTFTDAGTFVVGLVTEETKVYAQTPKILFTINVSKGAIPAPNVSAVNTTAGSSNGKITGLIANKECEYKINGTDSYSSATTNEYGQITGLPAGSYVVRYPDNDLHSASEDSNSVTIGEDTLTSSAEVNTSSHTFTSQAYGYGTQQAQEFTITNTGAGTITNLSATLTDGEDFTISTPLSKEQLAANATATISVRPYTDLAVGTHTDTLTITGADGISLTVDLTFVVNKAQQSRPEGFGAENATKGNSDGKIINLTPHAKYEYRLSTESEYREVTADKDGKIIGLPAGEYVIRFAATEFYNASPDSNSIQIGEADSQSSENFVIAVTEPAGAVIHKDENTITATADNSVTGLTVNVTVSTGASWKMYSDSGCTKEISKTMSLNVGLNTAYIKVTAQNGSALVYTLKITRKNGSGGSGDSGSGNSGPSGSGSEDAASVIVNGETKSAGKANTTKDPDGKTTKTVTVDSGRLENILAAEKSGATVVIPVAGQANTAAGVLTGQMVKTMEKQAATLAVRTDSASYTLPASEIDISAVSQQLGANVDLKDITVAVSIAEPSNQMTSVVENASKDGRFTLMVPAVDYTVTCSYGGRTINVSNFNVYVERTVAIPEGVDPSKITTGIVVNPDGTTYHVPTRVTIINGKYYAVINSLTNSTYSVVWNPIEFTDADKHWAKASVNNMGSRMVVTGVGDGKYEPDRNMTRAEFATVIVKALGLKPGIGSNSFSDVDSAMWYSGYIKTAVSYGIIKGYNAKTFGPDDTITREQAITMIANAMKTTGLKADLTNSDTERLLGHYEDGTRISKYAINNMAACLKTGIVSGRKSNALAPKAYVTRAEVAVMVEKLLQKSKLI</sequence>
<dbReference type="InterPro" id="IPR001119">
    <property type="entry name" value="SLH_dom"/>
</dbReference>
<keyword evidence="1" id="KW-0677">Repeat</keyword>
<dbReference type="InterPro" id="IPR051465">
    <property type="entry name" value="Cell_Envelope_Struct_Comp"/>
</dbReference>
<gene>
    <name evidence="5" type="ORF">Cpap_1147</name>
</gene>